<comment type="similarity">
    <text evidence="2">Belongs to the complex I 24 kDa subunit family.</text>
</comment>
<keyword evidence="3" id="KW-0004">4Fe-4S</keyword>
<comment type="similarity">
    <text evidence="1">Belongs to the complex I 51 kDa subunit family.</text>
</comment>
<evidence type="ECO:0000256" key="6">
    <source>
        <dbReference type="ARBA" id="ARBA00023004"/>
    </source>
</evidence>
<dbReference type="SUPFAM" id="SSF52833">
    <property type="entry name" value="Thioredoxin-like"/>
    <property type="match status" value="2"/>
</dbReference>
<evidence type="ECO:0000313" key="11">
    <source>
        <dbReference type="Proteomes" id="UP000027616"/>
    </source>
</evidence>
<evidence type="ECO:0000256" key="3">
    <source>
        <dbReference type="ARBA" id="ARBA00022485"/>
    </source>
</evidence>
<keyword evidence="10" id="KW-0371">Homeobox</keyword>
<dbReference type="CDD" id="cd02980">
    <property type="entry name" value="TRX_Fd_family"/>
    <property type="match status" value="1"/>
</dbReference>
<keyword evidence="7" id="KW-0411">Iron-sulfur</keyword>
<dbReference type="SMART" id="SM00928">
    <property type="entry name" value="NADH_4Fe-4S"/>
    <property type="match status" value="1"/>
</dbReference>
<feature type="domain" description="4Fe-4S ferredoxin-type" evidence="9">
    <location>
        <begin position="763"/>
        <end position="792"/>
    </location>
</feature>
<dbReference type="eggNOG" id="COG1894">
    <property type="taxonomic scope" value="Bacteria"/>
</dbReference>
<dbReference type="EMBL" id="HG934468">
    <property type="protein sequence ID" value="CDN32101.1"/>
    <property type="molecule type" value="Genomic_DNA"/>
</dbReference>
<dbReference type="Pfam" id="PF10589">
    <property type="entry name" value="NADH_4Fe-4S"/>
    <property type="match status" value="1"/>
</dbReference>
<dbReference type="Gene3D" id="3.30.70.20">
    <property type="match status" value="1"/>
</dbReference>
<dbReference type="Gene3D" id="6.10.250.1450">
    <property type="match status" value="1"/>
</dbReference>
<dbReference type="STRING" id="1433126.BN938_2028"/>
<dbReference type="InterPro" id="IPR002023">
    <property type="entry name" value="NuoE-like"/>
</dbReference>
<keyword evidence="11" id="KW-1185">Reference proteome</keyword>
<keyword evidence="6" id="KW-0408">Iron</keyword>
<dbReference type="GO" id="GO:0051539">
    <property type="term" value="F:4 iron, 4 sulfur cluster binding"/>
    <property type="evidence" value="ECO:0007669"/>
    <property type="project" value="UniProtKB-KW"/>
</dbReference>
<dbReference type="Gene3D" id="3.40.50.11540">
    <property type="entry name" value="NADH-ubiquinone oxidoreductase 51kDa subunit"/>
    <property type="match status" value="1"/>
</dbReference>
<dbReference type="Proteomes" id="UP000027616">
    <property type="component" value="Chromosome I"/>
</dbReference>
<dbReference type="Pfam" id="PF01512">
    <property type="entry name" value="Complex1_51K"/>
    <property type="match status" value="1"/>
</dbReference>
<dbReference type="PROSITE" id="PS01099">
    <property type="entry name" value="COMPLEX1_24K"/>
    <property type="match status" value="1"/>
</dbReference>
<dbReference type="Pfam" id="PF13237">
    <property type="entry name" value="Fer4_10"/>
    <property type="match status" value="1"/>
</dbReference>
<keyword evidence="4" id="KW-0001">2Fe-2S</keyword>
<dbReference type="PANTHER" id="PTHR43578:SF3">
    <property type="entry name" value="NADH-QUINONE OXIDOREDUCTASE SUBUNIT F"/>
    <property type="match status" value="1"/>
</dbReference>
<evidence type="ECO:0000313" key="10">
    <source>
        <dbReference type="EMBL" id="CDN32101.1"/>
    </source>
</evidence>
<dbReference type="PANTHER" id="PTHR43578">
    <property type="entry name" value="NADH-QUINONE OXIDOREDUCTASE SUBUNIT F"/>
    <property type="match status" value="1"/>
</dbReference>
<dbReference type="SUPFAM" id="SSF142984">
    <property type="entry name" value="Nqo1 middle domain-like"/>
    <property type="match status" value="1"/>
</dbReference>
<comment type="cofactor">
    <cofactor evidence="8">
        <name>[2Fe-2S] cluster</name>
        <dbReference type="ChEBI" id="CHEBI:190135"/>
    </cofactor>
</comment>
<dbReference type="GO" id="GO:0046872">
    <property type="term" value="F:metal ion binding"/>
    <property type="evidence" value="ECO:0007669"/>
    <property type="project" value="UniProtKB-KW"/>
</dbReference>
<dbReference type="OrthoDB" id="9761899at2"/>
<dbReference type="EC" id="1.12.1.2" evidence="10"/>
<dbReference type="InterPro" id="IPR019575">
    <property type="entry name" value="Nuop51_4Fe4S-bd"/>
</dbReference>
<dbReference type="GO" id="GO:0051537">
    <property type="term" value="F:2 iron, 2 sulfur cluster binding"/>
    <property type="evidence" value="ECO:0007669"/>
    <property type="project" value="UniProtKB-KW"/>
</dbReference>
<dbReference type="Gene3D" id="3.10.20.600">
    <property type="match status" value="1"/>
</dbReference>
<dbReference type="Gene3D" id="1.10.10.1590">
    <property type="entry name" value="NADH-quinone oxidoreductase subunit E"/>
    <property type="match status" value="1"/>
</dbReference>
<dbReference type="SUPFAM" id="SSF142019">
    <property type="entry name" value="Nqo1 FMN-binding domain-like"/>
    <property type="match status" value="2"/>
</dbReference>
<dbReference type="GO" id="GO:0047985">
    <property type="term" value="F:hydrogen dehydrogenase activity"/>
    <property type="evidence" value="ECO:0007669"/>
    <property type="project" value="UniProtKB-EC"/>
</dbReference>
<dbReference type="Gene3D" id="3.40.30.10">
    <property type="entry name" value="Glutaredoxin"/>
    <property type="match status" value="2"/>
</dbReference>
<dbReference type="GO" id="GO:0003677">
    <property type="term" value="F:DNA binding"/>
    <property type="evidence" value="ECO:0007669"/>
    <property type="project" value="UniProtKB-KW"/>
</dbReference>
<evidence type="ECO:0000256" key="8">
    <source>
        <dbReference type="ARBA" id="ARBA00034078"/>
    </source>
</evidence>
<dbReference type="KEGG" id="rbc:BN938_2028"/>
<dbReference type="InterPro" id="IPR036249">
    <property type="entry name" value="Thioredoxin-like_sf"/>
</dbReference>
<evidence type="ECO:0000256" key="5">
    <source>
        <dbReference type="ARBA" id="ARBA00022723"/>
    </source>
</evidence>
<accession>A0A060R938</accession>
<dbReference type="HOGENOM" id="CLU_014881_3_2_10"/>
<protein>
    <submittedName>
        <fullName evidence="10">NAD-reducing hydrogenase subunit HoxF</fullName>
        <ecNumber evidence="10">1.12.1.2</ecNumber>
    </submittedName>
</protein>
<evidence type="ECO:0000256" key="4">
    <source>
        <dbReference type="ARBA" id="ARBA00022714"/>
    </source>
</evidence>
<dbReference type="InterPro" id="IPR011538">
    <property type="entry name" value="Nuo51_FMN-bd"/>
</dbReference>
<dbReference type="InterPro" id="IPR041921">
    <property type="entry name" value="NuoE_N"/>
</dbReference>
<dbReference type="Gene3D" id="1.20.1440.230">
    <property type="entry name" value="NADH-ubiquinone oxidoreductase 51kDa subunit, iron-sulphur binding domain"/>
    <property type="match status" value="1"/>
</dbReference>
<dbReference type="Pfam" id="PF01257">
    <property type="entry name" value="2Fe-2S_thioredx"/>
    <property type="match status" value="1"/>
</dbReference>
<sequence length="830" mass="90402">MSCDCKNIDITAVVDEIIARVGGSRDRVIPLLQAIQEQFNYLPAEAVNRLYEKTEIDRAQLISVSTFYAQFRHIPMGEHLIKVCTGTACHVKGASNLYDAFLRELNIESGSVTSADMRFSVEKIACLGCCTLAPVVQIDEKTYGHVQPGKVKEVIEDFSAAASSEGEQSQIVNHKSQGEVRLGMGSCCMASGSAEIFEELHRAMRELGIRVDIKSVGCVGVCNRVPLIDIVREDGVVERYPNVKAAEIKEILQEHFSPKSPLKKLKNKLLAKIDTIHTDLTWDNVVWHTEQQRTGIINNFLKFQYHISTEGYGLLSPLDIDEYIAFGGFDGLKGALNMQPQEVVEEVLKSGIRGRGGGGFPTGKKWEIASAKATANLPNLPNLKVLKVPIAPAISSSLSSSLPPALPSARHQQFIICNGDEGDPGAFMDRMLLESYPFRIIEGMMIGAWATAATDGVFYIRAEYPLAVKRIAQALELCRERKLLGENILGSEWSFDITIFEGAGAFVCGEETALIASIEGERGFPRQRPPFPAVRGLFGHPTLVNNVETLSQIPYIIKNGFQKYASVGTEKSKGTKVFALAGKVSRGGLIEVPMGITLRQIVEEIGGGVSGGKRLKAVQIGGPSGGCIPAELCDVAVDFDAFNSMGAMMGSGGLVVLDEDDCMIDVARYFLSFTCDQSCGKCTFCRVGIRRMLDILDKICSGRGEMEDIQKLEELAVAIKQSSLCGLGKTAPNPVLTTLRYFRDEYLEHINGRCTQGVCKDMIELAIDPTLCIGCTKCAKACPVDAIPYVPYQVPILDVSKCVKCRLCIDECSYDAIVSRGVICPPSLSK</sequence>
<reference evidence="10 11" key="1">
    <citation type="journal article" date="2015" name="Genome Announc.">
        <title>Complete Genome Sequence of the Novel Leech Symbiont Mucinivorans hirudinis M3T.</title>
        <authorList>
            <person name="Nelson M.C."/>
            <person name="Bomar L."/>
            <person name="Graf J."/>
        </authorList>
    </citation>
    <scope>NUCLEOTIDE SEQUENCE [LARGE SCALE GENOMIC DNA]</scope>
    <source>
        <strain evidence="11">M3</strain>
    </source>
</reference>
<dbReference type="InterPro" id="IPR042128">
    <property type="entry name" value="NuoE_dom"/>
</dbReference>
<dbReference type="PROSITE" id="PS51379">
    <property type="entry name" value="4FE4S_FER_2"/>
    <property type="match status" value="2"/>
</dbReference>
<evidence type="ECO:0000259" key="9">
    <source>
        <dbReference type="PROSITE" id="PS51379"/>
    </source>
</evidence>
<dbReference type="CDD" id="cd03064">
    <property type="entry name" value="TRX_Fd_NuoE"/>
    <property type="match status" value="1"/>
</dbReference>
<dbReference type="SUPFAM" id="SSF54862">
    <property type="entry name" value="4Fe-4S ferredoxins"/>
    <property type="match status" value="1"/>
</dbReference>
<gene>
    <name evidence="10" type="ORF">BN938_2028</name>
</gene>
<dbReference type="InterPro" id="IPR017900">
    <property type="entry name" value="4Fe4S_Fe_S_CS"/>
</dbReference>
<dbReference type="PATRIC" id="fig|1433126.3.peg.2001"/>
<dbReference type="InterPro" id="IPR037225">
    <property type="entry name" value="Nuo51_FMN-bd_sf"/>
</dbReference>
<dbReference type="PROSITE" id="PS00198">
    <property type="entry name" value="4FE4S_FER_1"/>
    <property type="match status" value="1"/>
</dbReference>
<dbReference type="SUPFAM" id="SSF140490">
    <property type="entry name" value="Nqo1C-terminal domain-like"/>
    <property type="match status" value="1"/>
</dbReference>
<evidence type="ECO:0000256" key="7">
    <source>
        <dbReference type="ARBA" id="ARBA00023014"/>
    </source>
</evidence>
<name>A0A060R938_9BACT</name>
<keyword evidence="5" id="KW-0479">Metal-binding</keyword>
<feature type="domain" description="4Fe-4S ferredoxin-type" evidence="9">
    <location>
        <begin position="793"/>
        <end position="822"/>
    </location>
</feature>
<evidence type="ECO:0000256" key="2">
    <source>
        <dbReference type="ARBA" id="ARBA00010643"/>
    </source>
</evidence>
<dbReference type="AlphaFoldDB" id="A0A060R938"/>
<dbReference type="InterPro" id="IPR037207">
    <property type="entry name" value="Nuop51_4Fe4S-bd_sf"/>
</dbReference>
<keyword evidence="10" id="KW-0560">Oxidoreductase</keyword>
<dbReference type="InterPro" id="IPR017896">
    <property type="entry name" value="4Fe4S_Fe-S-bd"/>
</dbReference>
<evidence type="ECO:0000256" key="1">
    <source>
        <dbReference type="ARBA" id="ARBA00007523"/>
    </source>
</evidence>
<dbReference type="FunFam" id="1.20.1440.230:FF:000001">
    <property type="entry name" value="Mitochondrial NADH dehydrogenase flavoprotein 1"/>
    <property type="match status" value="1"/>
</dbReference>
<proteinExistence type="inferred from homology"/>
<organism evidence="10 11">
    <name type="scientific">Mucinivorans hirudinis</name>
    <dbReference type="NCBI Taxonomy" id="1433126"/>
    <lineage>
        <taxon>Bacteria</taxon>
        <taxon>Pseudomonadati</taxon>
        <taxon>Bacteroidota</taxon>
        <taxon>Bacteroidia</taxon>
        <taxon>Bacteroidales</taxon>
        <taxon>Rikenellaceae</taxon>
        <taxon>Mucinivorans</taxon>
    </lineage>
</organism>